<dbReference type="Proteomes" id="UP001596047">
    <property type="component" value="Unassembled WGS sequence"/>
</dbReference>
<gene>
    <name evidence="1" type="ORF">ACFPYJ_09365</name>
</gene>
<keyword evidence="2" id="KW-1185">Reference proteome</keyword>
<comment type="caution">
    <text evidence="1">The sequence shown here is derived from an EMBL/GenBank/DDBJ whole genome shotgun (WGS) entry which is preliminary data.</text>
</comment>
<evidence type="ECO:0000313" key="1">
    <source>
        <dbReference type="EMBL" id="MFC5649335.1"/>
    </source>
</evidence>
<dbReference type="SUPFAM" id="SSF48576">
    <property type="entry name" value="Terpenoid synthases"/>
    <property type="match status" value="1"/>
</dbReference>
<sequence length="314" mass="35801">MSNWKTAAQDELAIVFAEAKAIIASFPAPLGVRGIRYLDKFNPLEANSTNNYICYSLPFWLQDAVFADAESCRRLSLANVFIMLYFFIQDDVMDSAEVHKDWNEQLALSNLFYLSFLNLYRSSFHPCSPFWDYFNTYITDWAVSVATERQVSKEPQNPLRFARKAGPLKLASTGLLLLTAQEALIKPVSEMVDHVLITLQMVDDWADWREDLAEGNENSLLAFLHAELQLAAGEQLTPEQINHALTVETRLDRFAEQALDRHERLLQLGIIQLPHLLAFHQALSQELVQAAQRLQQRKQLQLQGGFVSWLSAQT</sequence>
<name>A0ABW0VTX5_9BACL</name>
<dbReference type="GO" id="GO:0016829">
    <property type="term" value="F:lyase activity"/>
    <property type="evidence" value="ECO:0007669"/>
    <property type="project" value="UniProtKB-KW"/>
</dbReference>
<dbReference type="InterPro" id="IPR008949">
    <property type="entry name" value="Isoprenoid_synthase_dom_sf"/>
</dbReference>
<evidence type="ECO:0000313" key="2">
    <source>
        <dbReference type="Proteomes" id="UP001596047"/>
    </source>
</evidence>
<keyword evidence="1" id="KW-0456">Lyase</keyword>
<dbReference type="EC" id="4.2.3.-" evidence="1"/>
<protein>
    <submittedName>
        <fullName evidence="1">Class 1 isoprenoid biosynthesis enzyme</fullName>
        <ecNumber evidence="1">4.2.3.-</ecNumber>
    </submittedName>
</protein>
<dbReference type="CDD" id="cd00385">
    <property type="entry name" value="Isoprenoid_Biosyn_C1"/>
    <property type="match status" value="1"/>
</dbReference>
<reference evidence="2" key="1">
    <citation type="journal article" date="2019" name="Int. J. Syst. Evol. Microbiol.">
        <title>The Global Catalogue of Microorganisms (GCM) 10K type strain sequencing project: providing services to taxonomists for standard genome sequencing and annotation.</title>
        <authorList>
            <consortium name="The Broad Institute Genomics Platform"/>
            <consortium name="The Broad Institute Genome Sequencing Center for Infectious Disease"/>
            <person name="Wu L."/>
            <person name="Ma J."/>
        </authorList>
    </citation>
    <scope>NUCLEOTIDE SEQUENCE [LARGE SCALE GENOMIC DNA]</scope>
    <source>
        <strain evidence="2">CGMCC 1.3240</strain>
    </source>
</reference>
<proteinExistence type="predicted"/>
<accession>A0ABW0VTX5</accession>
<dbReference type="RefSeq" id="WP_379187842.1">
    <property type="nucleotide sequence ID" value="NZ_JBHSOW010000032.1"/>
</dbReference>
<organism evidence="1 2">
    <name type="scientific">Paenibacillus solisilvae</name>
    <dbReference type="NCBI Taxonomy" id="2486751"/>
    <lineage>
        <taxon>Bacteria</taxon>
        <taxon>Bacillati</taxon>
        <taxon>Bacillota</taxon>
        <taxon>Bacilli</taxon>
        <taxon>Bacillales</taxon>
        <taxon>Paenibacillaceae</taxon>
        <taxon>Paenibacillus</taxon>
    </lineage>
</organism>
<dbReference type="EMBL" id="JBHSOW010000032">
    <property type="protein sequence ID" value="MFC5649335.1"/>
    <property type="molecule type" value="Genomic_DNA"/>
</dbReference>